<comment type="caution">
    <text evidence="4">The sequence shown here is derived from an EMBL/GenBank/DDBJ whole genome shotgun (WGS) entry which is preliminary data.</text>
</comment>
<name>A0A916K098_9MICO</name>
<evidence type="ECO:0000313" key="5">
    <source>
        <dbReference type="Proteomes" id="UP000693892"/>
    </source>
</evidence>
<dbReference type="EMBL" id="CAJVAP010000039">
    <property type="protein sequence ID" value="CAG7621249.1"/>
    <property type="molecule type" value="Genomic_DNA"/>
</dbReference>
<accession>A0A916K098</accession>
<feature type="compositionally biased region" description="Acidic residues" evidence="1">
    <location>
        <begin position="53"/>
        <end position="62"/>
    </location>
</feature>
<protein>
    <recommendedName>
        <fullName evidence="3">PepSY domain-containing protein</fullName>
    </recommendedName>
</protein>
<evidence type="ECO:0000259" key="3">
    <source>
        <dbReference type="Pfam" id="PF03413"/>
    </source>
</evidence>
<dbReference type="RefSeq" id="WP_218116343.1">
    <property type="nucleotide sequence ID" value="NZ_CAJVAP010000039.1"/>
</dbReference>
<dbReference type="Proteomes" id="UP000693892">
    <property type="component" value="Unassembled WGS sequence"/>
</dbReference>
<gene>
    <name evidence="4" type="ORF">LEUCIP111803_02419</name>
</gene>
<evidence type="ECO:0000256" key="2">
    <source>
        <dbReference type="SAM" id="SignalP"/>
    </source>
</evidence>
<feature type="chain" id="PRO_5037226909" description="PepSY domain-containing protein" evidence="2">
    <location>
        <begin position="29"/>
        <end position="201"/>
    </location>
</feature>
<evidence type="ECO:0000256" key="1">
    <source>
        <dbReference type="SAM" id="MobiDB-lite"/>
    </source>
</evidence>
<sequence>MTRQLNTAKLLPAALALGMAAFLLTACASETPTSQAPDISEAPSTSEAPSPTDDPDASETEEAPTTGNVEAAAAVDIALRAVPGAVVEAELDRERGTTVWEVGVLGDDGSGTEVTIDSQNGNVLKQERLRLSRVQSTAPQVTAAEAIEVALDTADGQVIAMDLDTERGTVVWEVEVVGTSGGTEIYIDAGTGAVLKQERMS</sequence>
<feature type="domain" description="PepSY" evidence="3">
    <location>
        <begin position="72"/>
        <end position="127"/>
    </location>
</feature>
<keyword evidence="5" id="KW-1185">Reference proteome</keyword>
<dbReference type="AlphaFoldDB" id="A0A916K098"/>
<feature type="compositionally biased region" description="Low complexity" evidence="1">
    <location>
        <begin position="40"/>
        <end position="51"/>
    </location>
</feature>
<dbReference type="PROSITE" id="PS51257">
    <property type="entry name" value="PROKAR_LIPOPROTEIN"/>
    <property type="match status" value="1"/>
</dbReference>
<feature type="signal peptide" evidence="2">
    <location>
        <begin position="1"/>
        <end position="28"/>
    </location>
</feature>
<keyword evidence="2" id="KW-0732">Signal</keyword>
<dbReference type="Pfam" id="PF03413">
    <property type="entry name" value="PepSY"/>
    <property type="match status" value="2"/>
</dbReference>
<feature type="region of interest" description="Disordered" evidence="1">
    <location>
        <begin position="33"/>
        <end position="67"/>
    </location>
</feature>
<feature type="domain" description="PepSY" evidence="3">
    <location>
        <begin position="141"/>
        <end position="198"/>
    </location>
</feature>
<reference evidence="4" key="1">
    <citation type="submission" date="2021-06" db="EMBL/GenBank/DDBJ databases">
        <authorList>
            <person name="Criscuolo A."/>
        </authorList>
    </citation>
    <scope>NUCLEOTIDE SEQUENCE</scope>
    <source>
        <strain evidence="4">CIP111803</strain>
    </source>
</reference>
<dbReference type="InterPro" id="IPR025711">
    <property type="entry name" value="PepSY"/>
</dbReference>
<proteinExistence type="predicted"/>
<evidence type="ECO:0000313" key="4">
    <source>
        <dbReference type="EMBL" id="CAG7621249.1"/>
    </source>
</evidence>
<organism evidence="4 5">
    <name type="scientific">Leucobacter soli</name>
    <dbReference type="NCBI Taxonomy" id="2812850"/>
    <lineage>
        <taxon>Bacteria</taxon>
        <taxon>Bacillati</taxon>
        <taxon>Actinomycetota</taxon>
        <taxon>Actinomycetes</taxon>
        <taxon>Micrococcales</taxon>
        <taxon>Microbacteriaceae</taxon>
        <taxon>Leucobacter</taxon>
    </lineage>
</organism>